<keyword evidence="3" id="KW-0067">ATP-binding</keyword>
<dbReference type="InterPro" id="IPR003833">
    <property type="entry name" value="CT_C_D"/>
</dbReference>
<dbReference type="InterPro" id="IPR029000">
    <property type="entry name" value="Cyclophilin-like_dom_sf"/>
</dbReference>
<dbReference type="Pfam" id="PF02682">
    <property type="entry name" value="CT_C_D"/>
    <property type="match status" value="1"/>
</dbReference>
<keyword evidence="6" id="KW-1185">Reference proteome</keyword>
<evidence type="ECO:0000256" key="3">
    <source>
        <dbReference type="ARBA" id="ARBA00022840"/>
    </source>
</evidence>
<evidence type="ECO:0000259" key="4">
    <source>
        <dbReference type="SMART" id="SM00796"/>
    </source>
</evidence>
<gene>
    <name evidence="5" type="ORF">OE699_06890</name>
</gene>
<proteinExistence type="predicted"/>
<dbReference type="SUPFAM" id="SSF50891">
    <property type="entry name" value="Cyclophilin-like"/>
    <property type="match status" value="1"/>
</dbReference>
<dbReference type="PANTHER" id="PTHR34698">
    <property type="entry name" value="5-OXOPROLINASE SUBUNIT B"/>
    <property type="match status" value="1"/>
</dbReference>
<evidence type="ECO:0000256" key="2">
    <source>
        <dbReference type="ARBA" id="ARBA00022801"/>
    </source>
</evidence>
<dbReference type="Gene3D" id="3.30.1360.40">
    <property type="match status" value="1"/>
</dbReference>
<dbReference type="GO" id="GO:0016787">
    <property type="term" value="F:hydrolase activity"/>
    <property type="evidence" value="ECO:0007669"/>
    <property type="project" value="UniProtKB-KW"/>
</dbReference>
<evidence type="ECO:0000313" key="6">
    <source>
        <dbReference type="Proteomes" id="UP001526166"/>
    </source>
</evidence>
<protein>
    <submittedName>
        <fullName evidence="5">Allophanate hydrolase subunit 1</fullName>
    </submittedName>
</protein>
<dbReference type="PANTHER" id="PTHR34698:SF2">
    <property type="entry name" value="5-OXOPROLINASE SUBUNIT B"/>
    <property type="match status" value="1"/>
</dbReference>
<reference evidence="5 6" key="1">
    <citation type="submission" date="2022-10" db="EMBL/GenBank/DDBJ databases">
        <title>Sinirhodobacter sp. nov., isolated from ocean surface sediments.</title>
        <authorList>
            <person name="He W."/>
            <person name="Wang L."/>
            <person name="Zhang D.-F."/>
        </authorList>
    </citation>
    <scope>NUCLEOTIDE SEQUENCE [LARGE SCALE GENOMIC DNA]</scope>
    <source>
        <strain evidence="5 6">WL0115</strain>
    </source>
</reference>
<organism evidence="5 6">
    <name type="scientific">Sedimentimonas flavescens</name>
    <dbReference type="NCBI Taxonomy" id="2851012"/>
    <lineage>
        <taxon>Bacteria</taxon>
        <taxon>Pseudomonadati</taxon>
        <taxon>Pseudomonadota</taxon>
        <taxon>Alphaproteobacteria</taxon>
        <taxon>Rhodobacterales</taxon>
        <taxon>Rhodobacter group</taxon>
        <taxon>Sedimentimonas</taxon>
    </lineage>
</organism>
<accession>A0ABT2ZXU9</accession>
<dbReference type="RefSeq" id="WP_263847515.1">
    <property type="nucleotide sequence ID" value="NZ_JAOWKW010000005.1"/>
</dbReference>
<evidence type="ECO:0000313" key="5">
    <source>
        <dbReference type="EMBL" id="MCV2878573.1"/>
    </source>
</evidence>
<keyword evidence="2 5" id="KW-0378">Hydrolase</keyword>
<keyword evidence="1" id="KW-0547">Nucleotide-binding</keyword>
<dbReference type="SMART" id="SM00796">
    <property type="entry name" value="AHS1"/>
    <property type="match status" value="1"/>
</dbReference>
<name>A0ABT2ZXU9_9RHOB</name>
<dbReference type="Gene3D" id="2.40.100.10">
    <property type="entry name" value="Cyclophilin-like"/>
    <property type="match status" value="1"/>
</dbReference>
<dbReference type="InterPro" id="IPR010016">
    <property type="entry name" value="PxpB"/>
</dbReference>
<evidence type="ECO:0000256" key="1">
    <source>
        <dbReference type="ARBA" id="ARBA00022741"/>
    </source>
</evidence>
<feature type="domain" description="Carboxyltransferase" evidence="4">
    <location>
        <begin position="13"/>
        <end position="214"/>
    </location>
</feature>
<comment type="caution">
    <text evidence="5">The sequence shown here is derived from an EMBL/GenBank/DDBJ whole genome shotgun (WGS) entry which is preliminary data.</text>
</comment>
<dbReference type="EMBL" id="JAOWKW010000005">
    <property type="protein sequence ID" value="MCV2878573.1"/>
    <property type="molecule type" value="Genomic_DNA"/>
</dbReference>
<dbReference type="Proteomes" id="UP001526166">
    <property type="component" value="Unassembled WGS sequence"/>
</dbReference>
<sequence length="248" mass="26266">MTHASAPTAAPAPEILPLGLDGVLVRFALRFEARANRAARALSAALEAAPLPGQVECVSALASVLVRFDRMTTTRVAIEAALSERLNDIQSAPHRPDRIWHIPASFGGENGPQLVQVAQIAGLGEGALVDQLCATPLDVLAIGFAPGQPYLGLLPENWEMPRLSALTPEVPAGAIVTAIRQIVLFANASPTGWRWLGRCAFRPFQLRADNPVPLRAGDGVRFTPVDHSALTAIEATGDPMGGARLERT</sequence>
<dbReference type="SUPFAM" id="SSF160467">
    <property type="entry name" value="PH0987 N-terminal domain-like"/>
    <property type="match status" value="1"/>
</dbReference>